<evidence type="ECO:0000256" key="5">
    <source>
        <dbReference type="ARBA" id="ARBA00022692"/>
    </source>
</evidence>
<evidence type="ECO:0000256" key="6">
    <source>
        <dbReference type="ARBA" id="ARBA00022989"/>
    </source>
</evidence>
<evidence type="ECO:0000313" key="10">
    <source>
        <dbReference type="EMBL" id="GGH86727.1"/>
    </source>
</evidence>
<dbReference type="Pfam" id="PF12832">
    <property type="entry name" value="MFS_1_like"/>
    <property type="match status" value="1"/>
</dbReference>
<accession>A0ABQ2A879</accession>
<protein>
    <submittedName>
        <fullName evidence="10">MFS metabolite transporter</fullName>
    </submittedName>
</protein>
<comment type="caution">
    <text evidence="10">The sequence shown here is derived from an EMBL/GenBank/DDBJ whole genome shotgun (WGS) entry which is preliminary data.</text>
</comment>
<evidence type="ECO:0000256" key="4">
    <source>
        <dbReference type="ARBA" id="ARBA00022519"/>
    </source>
</evidence>
<feature type="transmembrane region" description="Helical" evidence="8">
    <location>
        <begin position="211"/>
        <end position="231"/>
    </location>
</feature>
<feature type="transmembrane region" description="Helical" evidence="8">
    <location>
        <begin position="24"/>
        <end position="44"/>
    </location>
</feature>
<dbReference type="PANTHER" id="PTHR23522">
    <property type="entry name" value="BLL5896 PROTEIN"/>
    <property type="match status" value="1"/>
</dbReference>
<feature type="transmembrane region" description="Helical" evidence="8">
    <location>
        <begin position="86"/>
        <end position="103"/>
    </location>
</feature>
<feature type="transmembrane region" description="Helical" evidence="8">
    <location>
        <begin position="109"/>
        <end position="135"/>
    </location>
</feature>
<dbReference type="RefSeq" id="WP_244966324.1">
    <property type="nucleotide sequence ID" value="NZ_BMDD01000007.1"/>
</dbReference>
<keyword evidence="3" id="KW-1003">Cell membrane</keyword>
<keyword evidence="11" id="KW-1185">Reference proteome</keyword>
<feature type="transmembrane region" description="Helical" evidence="8">
    <location>
        <begin position="378"/>
        <end position="397"/>
    </location>
</feature>
<keyword evidence="4" id="KW-0997">Cell inner membrane</keyword>
<evidence type="ECO:0000256" key="3">
    <source>
        <dbReference type="ARBA" id="ARBA00022475"/>
    </source>
</evidence>
<feature type="transmembrane region" description="Helical" evidence="8">
    <location>
        <begin position="345"/>
        <end position="366"/>
    </location>
</feature>
<evidence type="ECO:0000256" key="1">
    <source>
        <dbReference type="ARBA" id="ARBA00004429"/>
    </source>
</evidence>
<keyword evidence="5 8" id="KW-0812">Transmembrane</keyword>
<keyword evidence="7 8" id="KW-0472">Membrane</keyword>
<dbReference type="InterPro" id="IPR036259">
    <property type="entry name" value="MFS_trans_sf"/>
</dbReference>
<feature type="transmembrane region" description="Helical" evidence="8">
    <location>
        <begin position="173"/>
        <end position="191"/>
    </location>
</feature>
<keyword evidence="6 8" id="KW-1133">Transmembrane helix</keyword>
<keyword evidence="2" id="KW-0813">Transport</keyword>
<gene>
    <name evidence="10" type="ORF">GCM10007362_47190</name>
</gene>
<dbReference type="Gene3D" id="1.20.1250.20">
    <property type="entry name" value="MFS general substrate transporter like domains"/>
    <property type="match status" value="2"/>
</dbReference>
<evidence type="ECO:0000259" key="9">
    <source>
        <dbReference type="Pfam" id="PF12832"/>
    </source>
</evidence>
<feature type="transmembrane region" description="Helical" evidence="8">
    <location>
        <begin position="147"/>
        <end position="167"/>
    </location>
</feature>
<sequence>MSQPQSNQPQNQPSSPSPFLPLKAFNFFLYGAIAVFASFFPLYLQDGGMSKLEIGTLMAIGPFVSLIANPFWGYLGDRLENTRRMLILMLAGTLVLSQFVFHVQSYAMIYLAMIAFYFFQSPVFAQSNTMILGYIDGTNRKFGGFRLWGSLGWALTAAAAGFVIDRAGTSPGVPWLFTGLIGATLLVAVVLPSLRRPAATSIVAPGGFGKVLANPTFASFLLLGVLVSIPNAMNGTFMTLYITDLGGSRQMVGWAVFSASAVEALFFLLFDRFFRKKLGFMMVCLTVVSALFAVRWYLMSTVTDPMHIVYIQMLHSVTYAGYFYVGTLMTSMFVPTAYRGTGQALFTLSWSGVSGIVAGILGGWMFDNFGAPMMYQSGTVLSVIGAVGFTAMGYTLYRSGQLTPAAASNVSAGSKR</sequence>
<evidence type="ECO:0000313" key="11">
    <source>
        <dbReference type="Proteomes" id="UP000605427"/>
    </source>
</evidence>
<feature type="transmembrane region" description="Helical" evidence="8">
    <location>
        <begin position="56"/>
        <end position="74"/>
    </location>
</feature>
<comment type="subcellular location">
    <subcellularLocation>
        <location evidence="1">Cell inner membrane</location>
        <topology evidence="1">Multi-pass membrane protein</topology>
    </subcellularLocation>
</comment>
<evidence type="ECO:0000256" key="2">
    <source>
        <dbReference type="ARBA" id="ARBA00022448"/>
    </source>
</evidence>
<feature type="transmembrane region" description="Helical" evidence="8">
    <location>
        <begin position="278"/>
        <end position="299"/>
    </location>
</feature>
<dbReference type="EMBL" id="BMDD01000007">
    <property type="protein sequence ID" value="GGH86727.1"/>
    <property type="molecule type" value="Genomic_DNA"/>
</dbReference>
<organism evidence="10 11">
    <name type="scientific">Saccharibacillus endophyticus</name>
    <dbReference type="NCBI Taxonomy" id="2060666"/>
    <lineage>
        <taxon>Bacteria</taxon>
        <taxon>Bacillati</taxon>
        <taxon>Bacillota</taxon>
        <taxon>Bacilli</taxon>
        <taxon>Bacillales</taxon>
        <taxon>Paenibacillaceae</taxon>
        <taxon>Saccharibacillus</taxon>
    </lineage>
</organism>
<dbReference type="SUPFAM" id="SSF103473">
    <property type="entry name" value="MFS general substrate transporter"/>
    <property type="match status" value="1"/>
</dbReference>
<name>A0ABQ2A879_9BACL</name>
<evidence type="ECO:0000256" key="7">
    <source>
        <dbReference type="ARBA" id="ARBA00023136"/>
    </source>
</evidence>
<dbReference type="Proteomes" id="UP000605427">
    <property type="component" value="Unassembled WGS sequence"/>
</dbReference>
<feature type="transmembrane region" description="Helical" evidence="8">
    <location>
        <begin position="319"/>
        <end position="338"/>
    </location>
</feature>
<dbReference type="InterPro" id="IPR024989">
    <property type="entry name" value="MFS_assoc_dom"/>
</dbReference>
<reference evidence="11" key="1">
    <citation type="journal article" date="2019" name="Int. J. Syst. Evol. Microbiol.">
        <title>The Global Catalogue of Microorganisms (GCM) 10K type strain sequencing project: providing services to taxonomists for standard genome sequencing and annotation.</title>
        <authorList>
            <consortium name="The Broad Institute Genomics Platform"/>
            <consortium name="The Broad Institute Genome Sequencing Center for Infectious Disease"/>
            <person name="Wu L."/>
            <person name="Ma J."/>
        </authorList>
    </citation>
    <scope>NUCLEOTIDE SEQUENCE [LARGE SCALE GENOMIC DNA]</scope>
    <source>
        <strain evidence="11">CCM 8702</strain>
    </source>
</reference>
<proteinExistence type="predicted"/>
<dbReference type="PANTHER" id="PTHR23522:SF10">
    <property type="entry name" value="3-PHENYLPROPIONIC ACID TRANSPORTER-RELATED"/>
    <property type="match status" value="1"/>
</dbReference>
<feature type="transmembrane region" description="Helical" evidence="8">
    <location>
        <begin position="251"/>
        <end position="271"/>
    </location>
</feature>
<feature type="domain" description="Major facilitator superfamily associated" evidence="9">
    <location>
        <begin position="21"/>
        <end position="376"/>
    </location>
</feature>
<evidence type="ECO:0000256" key="8">
    <source>
        <dbReference type="SAM" id="Phobius"/>
    </source>
</evidence>